<dbReference type="SUPFAM" id="SSF81665">
    <property type="entry name" value="Calcium ATPase, transmembrane domain M"/>
    <property type="match status" value="1"/>
</dbReference>
<protein>
    <submittedName>
        <fullName evidence="11">ATPase P</fullName>
    </submittedName>
</protein>
<feature type="transmembrane region" description="Helical" evidence="8">
    <location>
        <begin position="689"/>
        <end position="706"/>
    </location>
</feature>
<name>A0A2T0FZV6_STRAP</name>
<dbReference type="InterPro" id="IPR008250">
    <property type="entry name" value="ATPase_P-typ_transduc_dom_A_sf"/>
</dbReference>
<dbReference type="InterPro" id="IPR036412">
    <property type="entry name" value="HAD-like_sf"/>
</dbReference>
<dbReference type="InterPro" id="IPR044492">
    <property type="entry name" value="P_typ_ATPase_HD_dom"/>
</dbReference>
<dbReference type="GO" id="GO:0016020">
    <property type="term" value="C:membrane"/>
    <property type="evidence" value="ECO:0007669"/>
    <property type="project" value="UniProtKB-SubCell"/>
</dbReference>
<dbReference type="Pfam" id="PF00702">
    <property type="entry name" value="Hydrolase"/>
    <property type="match status" value="1"/>
</dbReference>
<dbReference type="SFLD" id="SFLDF00027">
    <property type="entry name" value="p-type_atpase"/>
    <property type="match status" value="1"/>
</dbReference>
<evidence type="ECO:0000313" key="12">
    <source>
        <dbReference type="Proteomes" id="UP000238573"/>
    </source>
</evidence>
<feature type="transmembrane region" description="Helical" evidence="8">
    <location>
        <begin position="213"/>
        <end position="230"/>
    </location>
</feature>
<evidence type="ECO:0000256" key="3">
    <source>
        <dbReference type="ARBA" id="ARBA00022741"/>
    </source>
</evidence>
<comment type="subcellular location">
    <subcellularLocation>
        <location evidence="1">Membrane</location>
        <topology evidence="1">Multi-pass membrane protein</topology>
    </subcellularLocation>
</comment>
<dbReference type="GO" id="GO:0016887">
    <property type="term" value="F:ATP hydrolysis activity"/>
    <property type="evidence" value="ECO:0007669"/>
    <property type="project" value="InterPro"/>
</dbReference>
<dbReference type="GO" id="GO:0005524">
    <property type="term" value="F:ATP binding"/>
    <property type="evidence" value="ECO:0007669"/>
    <property type="project" value="UniProtKB-KW"/>
</dbReference>
<accession>A0A2T0FZV6</accession>
<keyword evidence="7 8" id="KW-0472">Membrane</keyword>
<dbReference type="InterPro" id="IPR023299">
    <property type="entry name" value="ATPase_P-typ_cyto_dom_N"/>
</dbReference>
<dbReference type="InterPro" id="IPR023298">
    <property type="entry name" value="ATPase_P-typ_TM_dom_sf"/>
</dbReference>
<gene>
    <name evidence="11" type="ORF">C6A27_08170</name>
</gene>
<dbReference type="PROSITE" id="PS00154">
    <property type="entry name" value="ATPASE_E1_E2"/>
    <property type="match status" value="1"/>
</dbReference>
<keyword evidence="2 8" id="KW-0812">Transmembrane</keyword>
<feature type="transmembrane region" description="Helical" evidence="8">
    <location>
        <begin position="622"/>
        <end position="642"/>
    </location>
</feature>
<dbReference type="InterPro" id="IPR001757">
    <property type="entry name" value="P_typ_ATPase"/>
</dbReference>
<dbReference type="SFLD" id="SFLDS00003">
    <property type="entry name" value="Haloacid_Dehalogenase"/>
    <property type="match status" value="1"/>
</dbReference>
<dbReference type="NCBIfam" id="TIGR01494">
    <property type="entry name" value="ATPase_P-type"/>
    <property type="match status" value="2"/>
</dbReference>
<dbReference type="Pfam" id="PF00122">
    <property type="entry name" value="E1-E2_ATPase"/>
    <property type="match status" value="1"/>
</dbReference>
<dbReference type="InterPro" id="IPR059000">
    <property type="entry name" value="ATPase_P-type_domA"/>
</dbReference>
<dbReference type="PRINTS" id="PR00119">
    <property type="entry name" value="CATATPASE"/>
</dbReference>
<evidence type="ECO:0000313" key="11">
    <source>
        <dbReference type="EMBL" id="PRT69354.1"/>
    </source>
</evidence>
<evidence type="ECO:0000256" key="6">
    <source>
        <dbReference type="ARBA" id="ARBA00022989"/>
    </source>
</evidence>
<feature type="transmembrane region" description="Helical" evidence="8">
    <location>
        <begin position="594"/>
        <end position="616"/>
    </location>
</feature>
<dbReference type="RefSeq" id="WP_106384609.1">
    <property type="nucleotide sequence ID" value="NZ_PVSZ01000016.1"/>
</dbReference>
<keyword evidence="5" id="KW-1278">Translocase</keyword>
<evidence type="ECO:0000259" key="10">
    <source>
        <dbReference type="Pfam" id="PF00690"/>
    </source>
</evidence>
<feature type="transmembrane region" description="Helical" evidence="8">
    <location>
        <begin position="66"/>
        <end position="84"/>
    </location>
</feature>
<evidence type="ECO:0000256" key="1">
    <source>
        <dbReference type="ARBA" id="ARBA00004141"/>
    </source>
</evidence>
<dbReference type="SFLD" id="SFLDG00002">
    <property type="entry name" value="C1.7:_P-type_atpase_like"/>
    <property type="match status" value="1"/>
</dbReference>
<dbReference type="SUPFAM" id="SSF81660">
    <property type="entry name" value="Metal cation-transporting ATPase, ATP-binding domain N"/>
    <property type="match status" value="1"/>
</dbReference>
<dbReference type="Gene3D" id="1.20.1110.10">
    <property type="entry name" value="Calcium-transporting ATPase, transmembrane domain"/>
    <property type="match status" value="1"/>
</dbReference>
<dbReference type="InterPro" id="IPR023214">
    <property type="entry name" value="HAD_sf"/>
</dbReference>
<feature type="transmembrane region" description="Helical" evidence="8">
    <location>
        <begin position="42"/>
        <end position="60"/>
    </location>
</feature>
<keyword evidence="4" id="KW-0067">ATP-binding</keyword>
<feature type="domain" description="P-type ATPase A" evidence="9">
    <location>
        <begin position="100"/>
        <end position="192"/>
    </location>
</feature>
<dbReference type="SUPFAM" id="SSF81653">
    <property type="entry name" value="Calcium ATPase, transduction domain A"/>
    <property type="match status" value="1"/>
</dbReference>
<dbReference type="PANTHER" id="PTHR42861">
    <property type="entry name" value="CALCIUM-TRANSPORTING ATPASE"/>
    <property type="match status" value="1"/>
</dbReference>
<keyword evidence="3" id="KW-0547">Nucleotide-binding</keyword>
<proteinExistence type="predicted"/>
<dbReference type="Gene3D" id="3.40.50.1000">
    <property type="entry name" value="HAD superfamily/HAD-like"/>
    <property type="match status" value="1"/>
</dbReference>
<evidence type="ECO:0000259" key="9">
    <source>
        <dbReference type="Pfam" id="PF00122"/>
    </source>
</evidence>
<comment type="caution">
    <text evidence="11">The sequence shown here is derived from an EMBL/GenBank/DDBJ whole genome shotgun (WGS) entry which is preliminary data.</text>
</comment>
<sequence length="792" mass="87835">MSEQIYTGLSQQEVEERIQKGLVNKVTVSTEKTTWQIIQSNVFTYFNFIFFVLALLLIIVQSWNNLLFLPIVIINSLIGIVQELRARKILSNMQLLHHYTAIAVRDGREIQLETKDLVQDDIVLFSAGDQIYADAKIVSGELKVNESQLTGEADEIAKQISDTVMSGSFVVSGKAYARLEKVGDESYINQLTLKAKEVSGKEESEMVRSVNNLVKVIGFLIIPLGLLLFFQSYVTNHESFQVSIVSTVGAIIGMIPEGLYLLMTLALALGAASLARQKVLLNSMKGIESLSRVDVLCVDKTGTITENTMKVAQVLSVQQDKNASQEALKQYLAASPDENETIAAIRDFFVSEVVEKAWTVVKTFPFSSKTKFGAISFKEGNFILGAPEFVLKEKLEEYRSYFQQYAESGSRVLVFAESKDQPFTGDLTQTVEPLLFILLENPIRENAAETFSYFDVQGVEVKVISGDNPVTVAAVATKAEIPHAENYVDAQNLDTDEKITQAVEKYTVFGRVTPQQKQKLVQALQANQHKVAMTGDGVNDILAMKTADCSIAMESGNDATKQIAQVVLLDSDFSHMPHIVTEGRRVVNNIQRSASLFLVKNIFSISLAILSSLFAFTYPLQASQVSLISAFTIGIPGFMLALEPNKQRIRGRFIRTVLQNAIPAAFVDLLAVLIVMACGRIFRLSTQEVATSSVILLAVVGFIIIIKLIQPLNRMKTTIVLFNIIGLIVSGLLFHSIFSLSKISPITIILTIILSLMLESLMRFFQYISNRLFATCDQWLNRYQAAKKISEV</sequence>
<dbReference type="InterPro" id="IPR004014">
    <property type="entry name" value="ATPase_P-typ_cation-transptr_N"/>
</dbReference>
<evidence type="ECO:0000256" key="2">
    <source>
        <dbReference type="ARBA" id="ARBA00022692"/>
    </source>
</evidence>
<dbReference type="AlphaFoldDB" id="A0A2T0FZV6"/>
<dbReference type="EMBL" id="PVSZ01000016">
    <property type="protein sequence ID" value="PRT69354.1"/>
    <property type="molecule type" value="Genomic_DNA"/>
</dbReference>
<feature type="transmembrane region" description="Helical" evidence="8">
    <location>
        <begin position="662"/>
        <end position="683"/>
    </location>
</feature>
<evidence type="ECO:0000256" key="4">
    <source>
        <dbReference type="ARBA" id="ARBA00022840"/>
    </source>
</evidence>
<dbReference type="Gene3D" id="3.40.1110.10">
    <property type="entry name" value="Calcium-transporting ATPase, cytoplasmic domain N"/>
    <property type="match status" value="1"/>
</dbReference>
<feature type="transmembrane region" description="Helical" evidence="8">
    <location>
        <begin position="743"/>
        <end position="762"/>
    </location>
</feature>
<feature type="transmembrane region" description="Helical" evidence="8">
    <location>
        <begin position="718"/>
        <end position="737"/>
    </location>
</feature>
<evidence type="ECO:0000256" key="5">
    <source>
        <dbReference type="ARBA" id="ARBA00022967"/>
    </source>
</evidence>
<dbReference type="Pfam" id="PF00690">
    <property type="entry name" value="Cation_ATPase_N"/>
    <property type="match status" value="1"/>
</dbReference>
<keyword evidence="6 8" id="KW-1133">Transmembrane helix</keyword>
<dbReference type="Gene3D" id="2.70.150.10">
    <property type="entry name" value="Calcium-transporting ATPase, cytoplasmic transduction domain A"/>
    <property type="match status" value="1"/>
</dbReference>
<dbReference type="InterPro" id="IPR018303">
    <property type="entry name" value="ATPase_P-typ_P_site"/>
</dbReference>
<feature type="domain" description="Cation-transporting P-type ATPase N-terminal" evidence="10">
    <location>
        <begin position="5"/>
        <end position="56"/>
    </location>
</feature>
<evidence type="ECO:0000256" key="7">
    <source>
        <dbReference type="ARBA" id="ARBA00023136"/>
    </source>
</evidence>
<dbReference type="SUPFAM" id="SSF56784">
    <property type="entry name" value="HAD-like"/>
    <property type="match status" value="1"/>
</dbReference>
<organism evidence="11 12">
    <name type="scientific">Streptococcus anginosus</name>
    <dbReference type="NCBI Taxonomy" id="1328"/>
    <lineage>
        <taxon>Bacteria</taxon>
        <taxon>Bacillati</taxon>
        <taxon>Bacillota</taxon>
        <taxon>Bacilli</taxon>
        <taxon>Lactobacillales</taxon>
        <taxon>Streptococcaceae</taxon>
        <taxon>Streptococcus</taxon>
        <taxon>Streptococcus anginosus group</taxon>
    </lineage>
</organism>
<dbReference type="PRINTS" id="PR00120">
    <property type="entry name" value="HATPASE"/>
</dbReference>
<feature type="transmembrane region" description="Helical" evidence="8">
    <location>
        <begin position="250"/>
        <end position="275"/>
    </location>
</feature>
<dbReference type="Proteomes" id="UP000238573">
    <property type="component" value="Unassembled WGS sequence"/>
</dbReference>
<reference evidence="11 12" key="1">
    <citation type="journal article" date="1993" name="J. Dent. Res.">
        <title>The isolation and characterization of milleri group streptococci from dental periapical abscesses.</title>
        <authorList>
            <person name="Fisher L.E."/>
            <person name="Russell R.R."/>
        </authorList>
    </citation>
    <scope>NUCLEOTIDE SEQUENCE [LARGE SCALE GENOMIC DNA]</scope>
    <source>
        <strain evidence="11 12">OUP21</strain>
    </source>
</reference>
<evidence type="ECO:0000256" key="8">
    <source>
        <dbReference type="SAM" id="Phobius"/>
    </source>
</evidence>